<proteinExistence type="predicted"/>
<feature type="non-terminal residue" evidence="3">
    <location>
        <position position="112"/>
    </location>
</feature>
<evidence type="ECO:0000313" key="4">
    <source>
        <dbReference type="Proteomes" id="UP001233999"/>
    </source>
</evidence>
<feature type="region of interest" description="Disordered" evidence="1">
    <location>
        <begin position="63"/>
        <end position="83"/>
    </location>
</feature>
<name>A0AAD8EE65_DIPPU</name>
<sequence length="112" mass="12907">YTVVRNQTNMAAYQFNVFLMLLLTLLLQQKFVNGAIKGVLNTEPAFQEQESIKERPSAVLTTEPAIEHQTIRTPEVETESHPNSECGYVYEKYSYRTSDDPENHKWGSRKLP</sequence>
<dbReference type="Proteomes" id="UP001233999">
    <property type="component" value="Unassembled WGS sequence"/>
</dbReference>
<feature type="chain" id="PRO_5042038379" evidence="2">
    <location>
        <begin position="35"/>
        <end position="112"/>
    </location>
</feature>
<protein>
    <submittedName>
        <fullName evidence="3">Uncharacterized protein</fullName>
    </submittedName>
</protein>
<feature type="compositionally biased region" description="Basic and acidic residues" evidence="1">
    <location>
        <begin position="65"/>
        <end position="82"/>
    </location>
</feature>
<comment type="caution">
    <text evidence="3">The sequence shown here is derived from an EMBL/GenBank/DDBJ whole genome shotgun (WGS) entry which is preliminary data.</text>
</comment>
<feature type="non-terminal residue" evidence="3">
    <location>
        <position position="1"/>
    </location>
</feature>
<evidence type="ECO:0000256" key="2">
    <source>
        <dbReference type="SAM" id="SignalP"/>
    </source>
</evidence>
<keyword evidence="2" id="KW-0732">Signal</keyword>
<reference evidence="3" key="2">
    <citation type="submission" date="2023-05" db="EMBL/GenBank/DDBJ databases">
        <authorList>
            <person name="Fouks B."/>
        </authorList>
    </citation>
    <scope>NUCLEOTIDE SEQUENCE</scope>
    <source>
        <strain evidence="3">Stay&amp;Tobe</strain>
        <tissue evidence="3">Testes</tissue>
    </source>
</reference>
<evidence type="ECO:0000256" key="1">
    <source>
        <dbReference type="SAM" id="MobiDB-lite"/>
    </source>
</evidence>
<accession>A0AAD8EE65</accession>
<dbReference type="EMBL" id="JASPKZ010006845">
    <property type="protein sequence ID" value="KAJ9586766.1"/>
    <property type="molecule type" value="Genomic_DNA"/>
</dbReference>
<organism evidence="3 4">
    <name type="scientific">Diploptera punctata</name>
    <name type="common">Pacific beetle cockroach</name>
    <dbReference type="NCBI Taxonomy" id="6984"/>
    <lineage>
        <taxon>Eukaryota</taxon>
        <taxon>Metazoa</taxon>
        <taxon>Ecdysozoa</taxon>
        <taxon>Arthropoda</taxon>
        <taxon>Hexapoda</taxon>
        <taxon>Insecta</taxon>
        <taxon>Pterygota</taxon>
        <taxon>Neoptera</taxon>
        <taxon>Polyneoptera</taxon>
        <taxon>Dictyoptera</taxon>
        <taxon>Blattodea</taxon>
        <taxon>Blaberoidea</taxon>
        <taxon>Blaberidae</taxon>
        <taxon>Diplopterinae</taxon>
        <taxon>Diploptera</taxon>
    </lineage>
</organism>
<evidence type="ECO:0000313" key="3">
    <source>
        <dbReference type="EMBL" id="KAJ9586766.1"/>
    </source>
</evidence>
<dbReference type="AlphaFoldDB" id="A0AAD8EE65"/>
<keyword evidence="4" id="KW-1185">Reference proteome</keyword>
<reference evidence="3" key="1">
    <citation type="journal article" date="2023" name="IScience">
        <title>Live-bearing cockroach genome reveals convergent evolutionary mechanisms linked to viviparity in insects and beyond.</title>
        <authorList>
            <person name="Fouks B."/>
            <person name="Harrison M.C."/>
            <person name="Mikhailova A.A."/>
            <person name="Marchal E."/>
            <person name="English S."/>
            <person name="Carruthers M."/>
            <person name="Jennings E.C."/>
            <person name="Chiamaka E.L."/>
            <person name="Frigard R.A."/>
            <person name="Pippel M."/>
            <person name="Attardo G.M."/>
            <person name="Benoit J.B."/>
            <person name="Bornberg-Bauer E."/>
            <person name="Tobe S.S."/>
        </authorList>
    </citation>
    <scope>NUCLEOTIDE SEQUENCE</scope>
    <source>
        <strain evidence="3">Stay&amp;Tobe</strain>
    </source>
</reference>
<gene>
    <name evidence="3" type="ORF">L9F63_019634</name>
</gene>
<feature type="signal peptide" evidence="2">
    <location>
        <begin position="1"/>
        <end position="34"/>
    </location>
</feature>